<evidence type="ECO:0000256" key="3">
    <source>
        <dbReference type="PROSITE-ProRule" id="PRU00339"/>
    </source>
</evidence>
<dbReference type="Gene3D" id="1.25.40.10">
    <property type="entry name" value="Tetratricopeptide repeat domain"/>
    <property type="match status" value="1"/>
</dbReference>
<keyword evidence="7" id="KW-1185">Reference proteome</keyword>
<feature type="transmembrane region" description="Helical" evidence="5">
    <location>
        <begin position="212"/>
        <end position="231"/>
    </location>
</feature>
<feature type="transmembrane region" description="Helical" evidence="5">
    <location>
        <begin position="505"/>
        <end position="523"/>
    </location>
</feature>
<dbReference type="RefSeq" id="WP_394844284.1">
    <property type="nucleotide sequence ID" value="NZ_CP089982.1"/>
</dbReference>
<evidence type="ECO:0000313" key="7">
    <source>
        <dbReference type="Proteomes" id="UP001379533"/>
    </source>
</evidence>
<evidence type="ECO:0000256" key="4">
    <source>
        <dbReference type="SAM" id="MobiDB-lite"/>
    </source>
</evidence>
<dbReference type="PANTHER" id="PTHR44227">
    <property type="match status" value="1"/>
</dbReference>
<dbReference type="InterPro" id="IPR011990">
    <property type="entry name" value="TPR-like_helical_dom_sf"/>
</dbReference>
<evidence type="ECO:0000256" key="2">
    <source>
        <dbReference type="ARBA" id="ARBA00022803"/>
    </source>
</evidence>
<organism evidence="6 7">
    <name type="scientific">Pendulispora brunnea</name>
    <dbReference type="NCBI Taxonomy" id="2905690"/>
    <lineage>
        <taxon>Bacteria</taxon>
        <taxon>Pseudomonadati</taxon>
        <taxon>Myxococcota</taxon>
        <taxon>Myxococcia</taxon>
        <taxon>Myxococcales</taxon>
        <taxon>Sorangiineae</taxon>
        <taxon>Pendulisporaceae</taxon>
        <taxon>Pendulispora</taxon>
    </lineage>
</organism>
<evidence type="ECO:0000313" key="6">
    <source>
        <dbReference type="EMBL" id="WXA93685.1"/>
    </source>
</evidence>
<feature type="transmembrane region" description="Helical" evidence="5">
    <location>
        <begin position="159"/>
        <end position="179"/>
    </location>
</feature>
<evidence type="ECO:0000256" key="5">
    <source>
        <dbReference type="SAM" id="Phobius"/>
    </source>
</evidence>
<keyword evidence="2 3" id="KW-0802">TPR repeat</keyword>
<sequence length="689" mass="76358">MEELRTEPRTDLDDRTDISLPPNPTLPLIDADTDEPDSVPQRSFVRSARTFLRDYFLGEEPTVGAALVPFCFLSILLFTRHPLKTNFIFDEQEAILANPYVRSIAEANSKLHWLDAFRRDFWGLPHDRSIGSYRPIPDLIWRALWGLGARDQTPFLHHWVNVVLHALNAALLTVIVSKVTKDRALGWLSGLVFVACAVLTEAVSGVVGIADVLGALGVLLAVAALALPMYWMVPAVFLATLFGLFSKESALCAVPLVPLAALFLSRYVHPVSPRAGLRTVLAGLATVAAFVLYVESRRRLFPAPLGPEISAAANANKPFLQRTFAALLRWYAQPILPRDPLNNPLIEATPPYRVAAGLRIYADGLSQIVFPRTLSGDYSAPQEPIPSTLVFPASVAGAVGMVAPLLAAPVMGIVAWRRAHKWRTETGYLDSPHIALVMGQKSGLLALLGVAMVWVVVSYFPVSNIPILLPTVRAERFWYFPALGTSIAIAAVFITVGRKLRRTRLAWATTAVLLVFLVFQAYAARMHANDYTDDLVFWNATRHAVPRSAKAHLNYSVMQGARGRLEERRAANAVALDLAPTWPMANVYLGDTLCRMHRADEAWPYYKRGFELSPNDQNLIALAIQCLWDEKKLQNESSLIRNELEDLATKHPGTWVSYLARDTIDNGESHEGVDPQYRPRGYNQGPKEE</sequence>
<gene>
    <name evidence="6" type="ORF">LZC95_45435</name>
</gene>
<keyword evidence="5" id="KW-0472">Membrane</keyword>
<keyword evidence="1" id="KW-0677">Repeat</keyword>
<dbReference type="InterPro" id="IPR052346">
    <property type="entry name" value="O-mannosyl-transferase_TMTC"/>
</dbReference>
<dbReference type="PROSITE" id="PS50005">
    <property type="entry name" value="TPR"/>
    <property type="match status" value="1"/>
</dbReference>
<keyword evidence="5" id="KW-0812">Transmembrane</keyword>
<dbReference type="Proteomes" id="UP001379533">
    <property type="component" value="Chromosome"/>
</dbReference>
<feature type="repeat" description="TPR" evidence="3">
    <location>
        <begin position="583"/>
        <end position="616"/>
    </location>
</feature>
<feature type="region of interest" description="Disordered" evidence="4">
    <location>
        <begin position="666"/>
        <end position="689"/>
    </location>
</feature>
<dbReference type="SUPFAM" id="SSF48452">
    <property type="entry name" value="TPR-like"/>
    <property type="match status" value="1"/>
</dbReference>
<dbReference type="PANTHER" id="PTHR44227:SF3">
    <property type="entry name" value="PROTEIN O-MANNOSYL-TRANSFERASE TMTC4"/>
    <property type="match status" value="1"/>
</dbReference>
<feature type="transmembrane region" description="Helical" evidence="5">
    <location>
        <begin position="389"/>
        <end position="416"/>
    </location>
</feature>
<feature type="transmembrane region" description="Helical" evidence="5">
    <location>
        <begin position="477"/>
        <end position="496"/>
    </location>
</feature>
<name>A0ABZ2K7Y7_9BACT</name>
<reference evidence="6 7" key="1">
    <citation type="submission" date="2021-12" db="EMBL/GenBank/DDBJ databases">
        <title>Discovery of the Pendulisporaceae a myxobacterial family with distinct sporulation behavior and unique specialized metabolism.</title>
        <authorList>
            <person name="Garcia R."/>
            <person name="Popoff A."/>
            <person name="Bader C.D."/>
            <person name="Loehr J."/>
            <person name="Walesch S."/>
            <person name="Walt C."/>
            <person name="Boldt J."/>
            <person name="Bunk B."/>
            <person name="Haeckl F.J.F.P.J."/>
            <person name="Gunesch A.P."/>
            <person name="Birkelbach J."/>
            <person name="Nuebel U."/>
            <person name="Pietschmann T."/>
            <person name="Bach T."/>
            <person name="Mueller R."/>
        </authorList>
    </citation>
    <scope>NUCLEOTIDE SEQUENCE [LARGE SCALE GENOMIC DNA]</scope>
    <source>
        <strain evidence="6 7">MSr12523</strain>
    </source>
</reference>
<evidence type="ECO:0000256" key="1">
    <source>
        <dbReference type="ARBA" id="ARBA00022737"/>
    </source>
</evidence>
<proteinExistence type="predicted"/>
<feature type="region of interest" description="Disordered" evidence="4">
    <location>
        <begin position="1"/>
        <end position="39"/>
    </location>
</feature>
<feature type="transmembrane region" description="Helical" evidence="5">
    <location>
        <begin position="185"/>
        <end position="207"/>
    </location>
</feature>
<dbReference type="InterPro" id="IPR019734">
    <property type="entry name" value="TPR_rpt"/>
</dbReference>
<feature type="transmembrane region" description="Helical" evidence="5">
    <location>
        <begin position="275"/>
        <end position="294"/>
    </location>
</feature>
<feature type="transmembrane region" description="Helical" evidence="5">
    <location>
        <begin position="444"/>
        <end position="462"/>
    </location>
</feature>
<keyword evidence="5" id="KW-1133">Transmembrane helix</keyword>
<feature type="compositionally biased region" description="Basic and acidic residues" evidence="4">
    <location>
        <begin position="1"/>
        <end position="17"/>
    </location>
</feature>
<accession>A0ABZ2K7Y7</accession>
<feature type="transmembrane region" description="Helical" evidence="5">
    <location>
        <begin position="62"/>
        <end position="79"/>
    </location>
</feature>
<dbReference type="EMBL" id="CP089982">
    <property type="protein sequence ID" value="WXA93685.1"/>
    <property type="molecule type" value="Genomic_DNA"/>
</dbReference>
<protein>
    <submittedName>
        <fullName evidence="6">Tetratricopeptide repeat protein</fullName>
    </submittedName>
</protein>